<name>A0A0A9AHP8_ARUDO</name>
<evidence type="ECO:0000313" key="2">
    <source>
        <dbReference type="EMBL" id="JAD50661.1"/>
    </source>
</evidence>
<reference evidence="2" key="2">
    <citation type="journal article" date="2015" name="Data Brief">
        <title>Shoot transcriptome of the giant reed, Arundo donax.</title>
        <authorList>
            <person name="Barrero R.A."/>
            <person name="Guerrero F.D."/>
            <person name="Moolhuijzen P."/>
            <person name="Goolsby J.A."/>
            <person name="Tidwell J."/>
            <person name="Bellgard S.E."/>
            <person name="Bellgard M.I."/>
        </authorList>
    </citation>
    <scope>NUCLEOTIDE SEQUENCE</scope>
    <source>
        <tissue evidence="2">Shoot tissue taken approximately 20 cm above the soil surface</tissue>
    </source>
</reference>
<evidence type="ECO:0000256" key="1">
    <source>
        <dbReference type="SAM" id="MobiDB-lite"/>
    </source>
</evidence>
<dbReference type="EMBL" id="GBRH01247234">
    <property type="protein sequence ID" value="JAD50661.1"/>
    <property type="molecule type" value="Transcribed_RNA"/>
</dbReference>
<sequence>MGGDADSKHSLTRQYNNHRFQGSEKNMIAKSYQYAIANKSYTEATKF</sequence>
<organism evidence="2">
    <name type="scientific">Arundo donax</name>
    <name type="common">Giant reed</name>
    <name type="synonym">Donax arundinaceus</name>
    <dbReference type="NCBI Taxonomy" id="35708"/>
    <lineage>
        <taxon>Eukaryota</taxon>
        <taxon>Viridiplantae</taxon>
        <taxon>Streptophyta</taxon>
        <taxon>Embryophyta</taxon>
        <taxon>Tracheophyta</taxon>
        <taxon>Spermatophyta</taxon>
        <taxon>Magnoliopsida</taxon>
        <taxon>Liliopsida</taxon>
        <taxon>Poales</taxon>
        <taxon>Poaceae</taxon>
        <taxon>PACMAD clade</taxon>
        <taxon>Arundinoideae</taxon>
        <taxon>Arundineae</taxon>
        <taxon>Arundo</taxon>
    </lineage>
</organism>
<proteinExistence type="predicted"/>
<dbReference type="AlphaFoldDB" id="A0A0A9AHP8"/>
<feature type="region of interest" description="Disordered" evidence="1">
    <location>
        <begin position="1"/>
        <end position="22"/>
    </location>
</feature>
<accession>A0A0A9AHP8</accession>
<protein>
    <submittedName>
        <fullName evidence="2">Uncharacterized protein</fullName>
    </submittedName>
</protein>
<reference evidence="2" key="1">
    <citation type="submission" date="2014-09" db="EMBL/GenBank/DDBJ databases">
        <authorList>
            <person name="Magalhaes I.L.F."/>
            <person name="Oliveira U."/>
            <person name="Santos F.R."/>
            <person name="Vidigal T.H.D.A."/>
            <person name="Brescovit A.D."/>
            <person name="Santos A.J."/>
        </authorList>
    </citation>
    <scope>NUCLEOTIDE SEQUENCE</scope>
    <source>
        <tissue evidence="2">Shoot tissue taken approximately 20 cm above the soil surface</tissue>
    </source>
</reference>
<feature type="compositionally biased region" description="Polar residues" evidence="1">
    <location>
        <begin position="12"/>
        <end position="22"/>
    </location>
</feature>